<organism evidence="1 2">
    <name type="scientific">Macrococcus bovicus</name>
    <dbReference type="NCBI Taxonomy" id="69968"/>
    <lineage>
        <taxon>Bacteria</taxon>
        <taxon>Bacillati</taxon>
        <taxon>Bacillota</taxon>
        <taxon>Bacilli</taxon>
        <taxon>Bacillales</taxon>
        <taxon>Staphylococcaceae</taxon>
        <taxon>Macrococcus</taxon>
    </lineage>
</organism>
<dbReference type="Gene3D" id="1.10.246.150">
    <property type="match status" value="1"/>
</dbReference>
<dbReference type="OrthoDB" id="2408702at2"/>
<keyword evidence="2" id="KW-1185">Reference proteome</keyword>
<dbReference type="RefSeq" id="WP_133452525.1">
    <property type="nucleotide sequence ID" value="NZ_SCWF01000015.1"/>
</dbReference>
<evidence type="ECO:0000313" key="1">
    <source>
        <dbReference type="EMBL" id="TDM12660.1"/>
    </source>
</evidence>
<dbReference type="Proteomes" id="UP000294843">
    <property type="component" value="Unassembled WGS sequence"/>
</dbReference>
<proteinExistence type="predicted"/>
<comment type="caution">
    <text evidence="1">The sequence shown here is derived from an EMBL/GenBank/DDBJ whole genome shotgun (WGS) entry which is preliminary data.</text>
</comment>
<accession>A0A4V3BF46</accession>
<protein>
    <submittedName>
        <fullName evidence="1">Phage head-tail adapter protein</fullName>
    </submittedName>
</protein>
<dbReference type="EMBL" id="SCWF01000015">
    <property type="protein sequence ID" value="TDM12660.1"/>
    <property type="molecule type" value="Genomic_DNA"/>
</dbReference>
<gene>
    <name evidence="1" type="ORF">ERX55_10405</name>
</gene>
<dbReference type="AlphaFoldDB" id="A0A4V3BF46"/>
<name>A0A4V3BF46_9STAP</name>
<reference evidence="1 2" key="1">
    <citation type="submission" date="2019-01" db="EMBL/GenBank/DDBJ databases">
        <title>Draft genome sequences of the type strains of six Macrococcus species.</title>
        <authorList>
            <person name="Mazhar S."/>
            <person name="Altermann E."/>
            <person name="Hill C."/>
            <person name="Mcauliffe O."/>
        </authorList>
    </citation>
    <scope>NUCLEOTIDE SEQUENCE [LARGE SCALE GENOMIC DNA]</scope>
    <source>
        <strain evidence="1 2">ATCC 51825</strain>
    </source>
</reference>
<sequence length="99" mass="11175">MNALEVRTINQWPADKYDDTELAILIELYKGIAQEHCNNTFLDGSEPMGVKKFIADSIKHCETTGVTSKSMGSVSISFDTNLPAALYNHLAPFRKLRWR</sequence>
<dbReference type="InterPro" id="IPR053746">
    <property type="entry name" value="Viral_HT_Connector_Assembly"/>
</dbReference>
<evidence type="ECO:0000313" key="2">
    <source>
        <dbReference type="Proteomes" id="UP000294843"/>
    </source>
</evidence>